<reference evidence="2" key="1">
    <citation type="submission" date="2020-10" db="EMBL/GenBank/DDBJ databases">
        <authorList>
            <person name="Gilroy R."/>
        </authorList>
    </citation>
    <scope>NUCLEOTIDE SEQUENCE</scope>
    <source>
        <strain evidence="2">2830</strain>
    </source>
</reference>
<evidence type="ECO:0000256" key="1">
    <source>
        <dbReference type="SAM" id="SignalP"/>
    </source>
</evidence>
<protein>
    <submittedName>
        <fullName evidence="2">ABC transporter substrate-binding protein</fullName>
    </submittedName>
</protein>
<accession>A0A9D1KY82</accession>
<dbReference type="Pfam" id="PF04392">
    <property type="entry name" value="ABC_sub_bind"/>
    <property type="match status" value="1"/>
</dbReference>
<dbReference type="Gene3D" id="3.40.50.2300">
    <property type="match status" value="2"/>
</dbReference>
<comment type="caution">
    <text evidence="2">The sequence shown here is derived from an EMBL/GenBank/DDBJ whole genome shotgun (WGS) entry which is preliminary data.</text>
</comment>
<evidence type="ECO:0000313" key="3">
    <source>
        <dbReference type="Proteomes" id="UP000824124"/>
    </source>
</evidence>
<dbReference type="PANTHER" id="PTHR35271:SF1">
    <property type="entry name" value="ABC TRANSPORTER, SUBSTRATE-BINDING LIPOPROTEIN"/>
    <property type="match status" value="1"/>
</dbReference>
<dbReference type="CDD" id="cd06325">
    <property type="entry name" value="PBP1_ABC_unchar_transporter"/>
    <property type="match status" value="1"/>
</dbReference>
<gene>
    <name evidence="2" type="ORF">IAB00_02345</name>
</gene>
<dbReference type="EMBL" id="DVMH01000015">
    <property type="protein sequence ID" value="HIU10079.1"/>
    <property type="molecule type" value="Genomic_DNA"/>
</dbReference>
<name>A0A9D1KY82_9FIRM</name>
<feature type="signal peptide" evidence="1">
    <location>
        <begin position="1"/>
        <end position="22"/>
    </location>
</feature>
<feature type="chain" id="PRO_5039269648" evidence="1">
    <location>
        <begin position="23"/>
        <end position="336"/>
    </location>
</feature>
<evidence type="ECO:0000313" key="2">
    <source>
        <dbReference type="EMBL" id="HIU10079.1"/>
    </source>
</evidence>
<dbReference type="PANTHER" id="PTHR35271">
    <property type="entry name" value="ABC TRANSPORTER, SUBSTRATE-BINDING LIPOPROTEIN-RELATED"/>
    <property type="match status" value="1"/>
</dbReference>
<dbReference type="InterPro" id="IPR007487">
    <property type="entry name" value="ABC_transpt-TYRBP-like"/>
</dbReference>
<dbReference type="InterPro" id="IPR028082">
    <property type="entry name" value="Peripla_BP_I"/>
</dbReference>
<reference evidence="2" key="2">
    <citation type="journal article" date="2021" name="PeerJ">
        <title>Extensive microbial diversity within the chicken gut microbiome revealed by metagenomics and culture.</title>
        <authorList>
            <person name="Gilroy R."/>
            <person name="Ravi A."/>
            <person name="Getino M."/>
            <person name="Pursley I."/>
            <person name="Horton D.L."/>
            <person name="Alikhan N.F."/>
            <person name="Baker D."/>
            <person name="Gharbi K."/>
            <person name="Hall N."/>
            <person name="Watson M."/>
            <person name="Adriaenssens E.M."/>
            <person name="Foster-Nyarko E."/>
            <person name="Jarju S."/>
            <person name="Secka A."/>
            <person name="Antonio M."/>
            <person name="Oren A."/>
            <person name="Chaudhuri R.R."/>
            <person name="La Ragione R."/>
            <person name="Hildebrand F."/>
            <person name="Pallen M.J."/>
        </authorList>
    </citation>
    <scope>NUCLEOTIDE SEQUENCE</scope>
    <source>
        <strain evidence="2">2830</strain>
    </source>
</reference>
<keyword evidence="1" id="KW-0732">Signal</keyword>
<dbReference type="Proteomes" id="UP000824124">
    <property type="component" value="Unassembled WGS sequence"/>
</dbReference>
<dbReference type="AlphaFoldDB" id="A0A9D1KY82"/>
<proteinExistence type="predicted"/>
<sequence length="336" mass="35356">MKKLTKMLAVLFALCLALTGCGSDNQPSNDGGNQTANYKIGIMQMMDHEALNLAQEGFIAALAENGYVDGENITLLLENGQGDTNNLSTIADKFVSENVDLAFCIATHSTQAMAGKTTEIPIVATAVTSFTKAGLVASDEEPGGNITGTSDMNPISDQIDLMLQLFPDIQTVGFLYTSSEDNSVLQCQIAKDYLATKGIATVERTITNTNDIQQATQAIVSECDAIYIPTDNNFASAMPTVNEVTQAAGIPTICGESNMVRSGGTATVGLTYYGIGYQAGLMAIDILANGADPATMPIQGSSDFEYCLNGDSLEALGVTVPEDLAEYVVYPSAEAE</sequence>
<dbReference type="SUPFAM" id="SSF53822">
    <property type="entry name" value="Periplasmic binding protein-like I"/>
    <property type="match status" value="1"/>
</dbReference>
<organism evidence="2 3">
    <name type="scientific">Candidatus Avidehalobacter gallistercoris</name>
    <dbReference type="NCBI Taxonomy" id="2840694"/>
    <lineage>
        <taxon>Bacteria</taxon>
        <taxon>Bacillati</taxon>
        <taxon>Bacillota</taxon>
        <taxon>Clostridia</taxon>
        <taxon>Eubacteriales</taxon>
        <taxon>Peptococcaceae</taxon>
        <taxon>Peptococcaceae incertae sedis</taxon>
        <taxon>Candidatus Avidehalobacter</taxon>
    </lineage>
</organism>
<dbReference type="PROSITE" id="PS51257">
    <property type="entry name" value="PROKAR_LIPOPROTEIN"/>
    <property type="match status" value="1"/>
</dbReference>